<dbReference type="RefSeq" id="WP_173270540.1">
    <property type="nucleotide sequence ID" value="NZ_JABMKV010000002.1"/>
</dbReference>
<sequence>MTRPRIITGFSRYRDTELDVKAKFIVDSMTANANFSTPIPALTEITAATNSYIEALSNAEAGGKSQIAIKNQTRLQLEGLLEKLALYVEAYGQSNEVVLLSSGFSLAKTTTPVGILPKPENFTVQPKEKGTVNLKLSSIRGAISYQFEYRILGEETWVVNVQSKSSLALTNLQSGAQYEFRVTAIGSVTDRIYSDEVKSFVL</sequence>
<dbReference type="Pfam" id="PF00041">
    <property type="entry name" value="fn3"/>
    <property type="match status" value="1"/>
</dbReference>
<feature type="domain" description="Fibronectin type-III" evidence="1">
    <location>
        <begin position="118"/>
        <end position="202"/>
    </location>
</feature>
<dbReference type="InterPro" id="IPR003961">
    <property type="entry name" value="FN3_dom"/>
</dbReference>
<keyword evidence="3" id="KW-1185">Reference proteome</keyword>
<proteinExistence type="predicted"/>
<dbReference type="Gene3D" id="2.60.40.10">
    <property type="entry name" value="Immunoglobulins"/>
    <property type="match status" value="1"/>
</dbReference>
<protein>
    <submittedName>
        <fullName evidence="2">Fibronectin type III domain-containing protein</fullName>
    </submittedName>
</protein>
<dbReference type="PROSITE" id="PS50853">
    <property type="entry name" value="FN3"/>
    <property type="match status" value="1"/>
</dbReference>
<gene>
    <name evidence="2" type="ORF">HQN85_06870</name>
</gene>
<accession>A0ABX2DBL3</accession>
<dbReference type="EMBL" id="JABMKV010000002">
    <property type="protein sequence ID" value="NQX31439.1"/>
    <property type="molecule type" value="Genomic_DNA"/>
</dbReference>
<name>A0ABX2DBL3_9SPHI</name>
<dbReference type="InterPro" id="IPR036116">
    <property type="entry name" value="FN3_sf"/>
</dbReference>
<evidence type="ECO:0000259" key="1">
    <source>
        <dbReference type="PROSITE" id="PS50853"/>
    </source>
</evidence>
<evidence type="ECO:0000313" key="2">
    <source>
        <dbReference type="EMBL" id="NQX31439.1"/>
    </source>
</evidence>
<organism evidence="2 3">
    <name type="scientific">Pedobacter boryungensis</name>
    <dbReference type="NCBI Taxonomy" id="869962"/>
    <lineage>
        <taxon>Bacteria</taxon>
        <taxon>Pseudomonadati</taxon>
        <taxon>Bacteroidota</taxon>
        <taxon>Sphingobacteriia</taxon>
        <taxon>Sphingobacteriales</taxon>
        <taxon>Sphingobacteriaceae</taxon>
        <taxon>Pedobacter</taxon>
    </lineage>
</organism>
<dbReference type="CDD" id="cd00063">
    <property type="entry name" value="FN3"/>
    <property type="match status" value="1"/>
</dbReference>
<comment type="caution">
    <text evidence="2">The sequence shown here is derived from an EMBL/GenBank/DDBJ whole genome shotgun (WGS) entry which is preliminary data.</text>
</comment>
<dbReference type="SUPFAM" id="SSF49265">
    <property type="entry name" value="Fibronectin type III"/>
    <property type="match status" value="1"/>
</dbReference>
<evidence type="ECO:0000313" key="3">
    <source>
        <dbReference type="Proteomes" id="UP000762110"/>
    </source>
</evidence>
<dbReference type="Proteomes" id="UP000762110">
    <property type="component" value="Unassembled WGS sequence"/>
</dbReference>
<dbReference type="InterPro" id="IPR013783">
    <property type="entry name" value="Ig-like_fold"/>
</dbReference>
<reference evidence="2 3" key="1">
    <citation type="submission" date="2020-05" db="EMBL/GenBank/DDBJ databases">
        <title>Description of Pedobacter foliorum sp. nov.</title>
        <authorList>
            <person name="Qi S."/>
            <person name="Carlier A."/>
            <person name="Cnockaert M."/>
            <person name="Vandamme P."/>
        </authorList>
    </citation>
    <scope>NUCLEOTIDE SEQUENCE [LARGE SCALE GENOMIC DNA]</scope>
    <source>
        <strain evidence="2 3">LMG 31300</strain>
    </source>
</reference>